<dbReference type="RefSeq" id="WP_154477853.1">
    <property type="nucleotide sequence ID" value="NZ_VULY01000018.1"/>
</dbReference>
<dbReference type="PANTHER" id="PTHR45528:SF1">
    <property type="entry name" value="SENSOR HISTIDINE KINASE CPXA"/>
    <property type="match status" value="1"/>
</dbReference>
<dbReference type="GO" id="GO:0005524">
    <property type="term" value="F:ATP binding"/>
    <property type="evidence" value="ECO:0007669"/>
    <property type="project" value="UniProtKB-KW"/>
</dbReference>
<reference evidence="18 19" key="1">
    <citation type="submission" date="2019-08" db="EMBL/GenBank/DDBJ databases">
        <title>In-depth cultivation of the pig gut microbiome towards novel bacterial diversity and tailored functional studies.</title>
        <authorList>
            <person name="Wylensek D."/>
            <person name="Hitch T.C.A."/>
            <person name="Clavel T."/>
        </authorList>
    </citation>
    <scope>NUCLEOTIDE SEQUENCE [LARGE SCALE GENOMIC DNA]</scope>
    <source>
        <strain evidence="18 19">68-1-5</strain>
    </source>
</reference>
<dbReference type="GO" id="GO:0000155">
    <property type="term" value="F:phosphorelay sensor kinase activity"/>
    <property type="evidence" value="ECO:0007669"/>
    <property type="project" value="InterPro"/>
</dbReference>
<evidence type="ECO:0000313" key="19">
    <source>
        <dbReference type="Proteomes" id="UP000434409"/>
    </source>
</evidence>
<evidence type="ECO:0000256" key="6">
    <source>
        <dbReference type="ARBA" id="ARBA00022679"/>
    </source>
</evidence>
<evidence type="ECO:0000256" key="12">
    <source>
        <dbReference type="ARBA" id="ARBA00023012"/>
    </source>
</evidence>
<dbReference type="InterPro" id="IPR036890">
    <property type="entry name" value="HATPase_C_sf"/>
</dbReference>
<keyword evidence="12" id="KW-0902">Two-component regulatory system</keyword>
<dbReference type="EC" id="2.7.13.3" evidence="3"/>
<evidence type="ECO:0000256" key="10">
    <source>
        <dbReference type="ARBA" id="ARBA00022840"/>
    </source>
</evidence>
<sequence>MKTQKRQSIKKQMLLVFIGLLALWVVALMVLNGRFLQPYYISNKKNQFVEVYRRLQLTAAQDKIKWQDIPDDLLRFAEKSNISFLIMGEDSQEVLTNVNDKEMLYNQLLGYLLNQTQKKGKVLARTDGYEINQSWDPWNKTDYVEMWGKLKSGQTFLIRSPLESIKESVAVSNRFLLLSGAALLGISAVFIWYFSKRLTDPIQELAVLSRRMADLDFEARYERGGKNEIAELGENFNRMSQSLKEAVAQLKSANNQLKQDIRRKEKLEEMRNEFLGNVSHELKTPLALIQGYAEGLKEGISEDADSRDFYCDVILDEAGKMNQMVRNLLTLNQLEFGSEETPFERFDLTELTRGVLQSMEILAAQEGVQVTASLERPVYVWAEEFKVEQVIRNYISNAFHHVKGEKRVKVAIETTEEKARVRVFNTGNPIPEEDLPHIWEKFYKVDKAHTREYGGNGIGLSIVKAIMDSFHQNFGVENREDGVEFWFELDRK</sequence>
<comment type="subcellular location">
    <subcellularLocation>
        <location evidence="2">Cell membrane</location>
        <topology evidence="2">Multi-pass membrane protein</topology>
    </subcellularLocation>
</comment>
<evidence type="ECO:0000259" key="16">
    <source>
        <dbReference type="PROSITE" id="PS50109"/>
    </source>
</evidence>
<evidence type="ECO:0000256" key="5">
    <source>
        <dbReference type="ARBA" id="ARBA00022553"/>
    </source>
</evidence>
<evidence type="ECO:0000259" key="17">
    <source>
        <dbReference type="PROSITE" id="PS50885"/>
    </source>
</evidence>
<dbReference type="InterPro" id="IPR003661">
    <property type="entry name" value="HisK_dim/P_dom"/>
</dbReference>
<protein>
    <recommendedName>
        <fullName evidence="3">histidine kinase</fullName>
        <ecNumber evidence="3">2.7.13.3</ecNumber>
    </recommendedName>
</protein>
<dbReference type="PANTHER" id="PTHR45528">
    <property type="entry name" value="SENSOR HISTIDINE KINASE CPXA"/>
    <property type="match status" value="1"/>
</dbReference>
<dbReference type="CDD" id="cd00082">
    <property type="entry name" value="HisKA"/>
    <property type="match status" value="1"/>
</dbReference>
<evidence type="ECO:0000256" key="15">
    <source>
        <dbReference type="SAM" id="Phobius"/>
    </source>
</evidence>
<keyword evidence="14" id="KW-0175">Coiled coil</keyword>
<keyword evidence="13 15" id="KW-0472">Membrane</keyword>
<dbReference type="FunFam" id="1.10.287.130:FF:000001">
    <property type="entry name" value="Two-component sensor histidine kinase"/>
    <property type="match status" value="1"/>
</dbReference>
<dbReference type="Gene3D" id="3.30.565.10">
    <property type="entry name" value="Histidine kinase-like ATPase, C-terminal domain"/>
    <property type="match status" value="1"/>
</dbReference>
<dbReference type="InterPro" id="IPR036097">
    <property type="entry name" value="HisK_dim/P_sf"/>
</dbReference>
<keyword evidence="5" id="KW-0597">Phosphoprotein</keyword>
<dbReference type="Pfam" id="PF00672">
    <property type="entry name" value="HAMP"/>
    <property type="match status" value="1"/>
</dbReference>
<dbReference type="Pfam" id="PF02518">
    <property type="entry name" value="HATPase_c"/>
    <property type="match status" value="1"/>
</dbReference>
<evidence type="ECO:0000256" key="7">
    <source>
        <dbReference type="ARBA" id="ARBA00022692"/>
    </source>
</evidence>
<dbReference type="SUPFAM" id="SSF55874">
    <property type="entry name" value="ATPase domain of HSP90 chaperone/DNA topoisomerase II/histidine kinase"/>
    <property type="match status" value="1"/>
</dbReference>
<keyword evidence="19" id="KW-1185">Reference proteome</keyword>
<evidence type="ECO:0000313" key="18">
    <source>
        <dbReference type="EMBL" id="MSR94294.1"/>
    </source>
</evidence>
<dbReference type="CDD" id="cd06225">
    <property type="entry name" value="HAMP"/>
    <property type="match status" value="1"/>
</dbReference>
<keyword evidence="10" id="KW-0067">ATP-binding</keyword>
<dbReference type="SMART" id="SM00304">
    <property type="entry name" value="HAMP"/>
    <property type="match status" value="1"/>
</dbReference>
<evidence type="ECO:0000256" key="2">
    <source>
        <dbReference type="ARBA" id="ARBA00004651"/>
    </source>
</evidence>
<comment type="caution">
    <text evidence="18">The sequence shown here is derived from an EMBL/GenBank/DDBJ whole genome shotgun (WGS) entry which is preliminary data.</text>
</comment>
<dbReference type="SUPFAM" id="SSF47384">
    <property type="entry name" value="Homodimeric domain of signal transducing histidine kinase"/>
    <property type="match status" value="1"/>
</dbReference>
<proteinExistence type="predicted"/>
<dbReference type="InterPro" id="IPR003660">
    <property type="entry name" value="HAMP_dom"/>
</dbReference>
<dbReference type="SUPFAM" id="SSF158472">
    <property type="entry name" value="HAMP domain-like"/>
    <property type="match status" value="1"/>
</dbReference>
<keyword evidence="4" id="KW-1003">Cell membrane</keyword>
<name>A0A6N7UTD4_9FIRM</name>
<gene>
    <name evidence="18" type="ORF">FYJ34_08500</name>
</gene>
<evidence type="ECO:0000256" key="11">
    <source>
        <dbReference type="ARBA" id="ARBA00022989"/>
    </source>
</evidence>
<evidence type="ECO:0000256" key="9">
    <source>
        <dbReference type="ARBA" id="ARBA00022777"/>
    </source>
</evidence>
<dbReference type="InterPro" id="IPR005467">
    <property type="entry name" value="His_kinase_dom"/>
</dbReference>
<dbReference type="Gene3D" id="6.10.340.10">
    <property type="match status" value="1"/>
</dbReference>
<keyword evidence="8" id="KW-0547">Nucleotide-binding</keyword>
<evidence type="ECO:0000256" key="1">
    <source>
        <dbReference type="ARBA" id="ARBA00000085"/>
    </source>
</evidence>
<evidence type="ECO:0000256" key="8">
    <source>
        <dbReference type="ARBA" id="ARBA00022741"/>
    </source>
</evidence>
<dbReference type="AlphaFoldDB" id="A0A6N7UTD4"/>
<organism evidence="18 19">
    <name type="scientific">Suipraeoptans intestinalis</name>
    <dbReference type="NCBI Taxonomy" id="2606628"/>
    <lineage>
        <taxon>Bacteria</taxon>
        <taxon>Bacillati</taxon>
        <taxon>Bacillota</taxon>
        <taxon>Clostridia</taxon>
        <taxon>Lachnospirales</taxon>
        <taxon>Lachnospiraceae</taxon>
        <taxon>Suipraeoptans</taxon>
    </lineage>
</organism>
<keyword evidence="11 15" id="KW-1133">Transmembrane helix</keyword>
<dbReference type="InterPro" id="IPR050398">
    <property type="entry name" value="HssS/ArlS-like"/>
</dbReference>
<feature type="transmembrane region" description="Helical" evidence="15">
    <location>
        <begin position="12"/>
        <end position="31"/>
    </location>
</feature>
<feature type="domain" description="Histidine kinase" evidence="16">
    <location>
        <begin position="277"/>
        <end position="492"/>
    </location>
</feature>
<evidence type="ECO:0000256" key="14">
    <source>
        <dbReference type="SAM" id="Coils"/>
    </source>
</evidence>
<evidence type="ECO:0000256" key="4">
    <source>
        <dbReference type="ARBA" id="ARBA00022475"/>
    </source>
</evidence>
<keyword evidence="9" id="KW-0418">Kinase</keyword>
<dbReference type="InterPro" id="IPR003594">
    <property type="entry name" value="HATPase_dom"/>
</dbReference>
<dbReference type="EMBL" id="VULY01000018">
    <property type="protein sequence ID" value="MSR94294.1"/>
    <property type="molecule type" value="Genomic_DNA"/>
</dbReference>
<keyword evidence="6" id="KW-0808">Transferase</keyword>
<dbReference type="SMART" id="SM00387">
    <property type="entry name" value="HATPase_c"/>
    <property type="match status" value="1"/>
</dbReference>
<dbReference type="Pfam" id="PF00512">
    <property type="entry name" value="HisKA"/>
    <property type="match status" value="1"/>
</dbReference>
<dbReference type="Proteomes" id="UP000434409">
    <property type="component" value="Unassembled WGS sequence"/>
</dbReference>
<comment type="catalytic activity">
    <reaction evidence="1">
        <text>ATP + protein L-histidine = ADP + protein N-phospho-L-histidine.</text>
        <dbReference type="EC" id="2.7.13.3"/>
    </reaction>
</comment>
<dbReference type="GO" id="GO:0005886">
    <property type="term" value="C:plasma membrane"/>
    <property type="evidence" value="ECO:0007669"/>
    <property type="project" value="UniProtKB-SubCell"/>
</dbReference>
<evidence type="ECO:0000256" key="13">
    <source>
        <dbReference type="ARBA" id="ARBA00023136"/>
    </source>
</evidence>
<keyword evidence="7 15" id="KW-0812">Transmembrane</keyword>
<dbReference type="PROSITE" id="PS50109">
    <property type="entry name" value="HIS_KIN"/>
    <property type="match status" value="1"/>
</dbReference>
<feature type="domain" description="HAMP" evidence="17">
    <location>
        <begin position="196"/>
        <end position="248"/>
    </location>
</feature>
<dbReference type="Gene3D" id="1.10.287.130">
    <property type="match status" value="1"/>
</dbReference>
<dbReference type="SMART" id="SM00388">
    <property type="entry name" value="HisKA"/>
    <property type="match status" value="1"/>
</dbReference>
<accession>A0A6N7UTD4</accession>
<feature type="coiled-coil region" evidence="14">
    <location>
        <begin position="236"/>
        <end position="270"/>
    </location>
</feature>
<evidence type="ECO:0000256" key="3">
    <source>
        <dbReference type="ARBA" id="ARBA00012438"/>
    </source>
</evidence>
<dbReference type="PROSITE" id="PS50885">
    <property type="entry name" value="HAMP"/>
    <property type="match status" value="1"/>
</dbReference>